<protein>
    <recommendedName>
        <fullName evidence="1">DUF5901 domain-containing protein</fullName>
    </recommendedName>
</protein>
<dbReference type="EMBL" id="MN740152">
    <property type="protein sequence ID" value="QHT89827.1"/>
    <property type="molecule type" value="Genomic_DNA"/>
</dbReference>
<dbReference type="Pfam" id="PF19254">
    <property type="entry name" value="DUF5901"/>
    <property type="match status" value="1"/>
</dbReference>
<evidence type="ECO:0000313" key="2">
    <source>
        <dbReference type="EMBL" id="QHT89827.1"/>
    </source>
</evidence>
<evidence type="ECO:0000259" key="1">
    <source>
        <dbReference type="Pfam" id="PF19254"/>
    </source>
</evidence>
<feature type="domain" description="DUF5901" evidence="1">
    <location>
        <begin position="37"/>
        <end position="153"/>
    </location>
</feature>
<organism evidence="2">
    <name type="scientific">viral metagenome</name>
    <dbReference type="NCBI Taxonomy" id="1070528"/>
    <lineage>
        <taxon>unclassified sequences</taxon>
        <taxon>metagenomes</taxon>
        <taxon>organismal metagenomes</taxon>
    </lineage>
</organism>
<reference evidence="2" key="1">
    <citation type="journal article" date="2020" name="Nature">
        <title>Giant virus diversity and host interactions through global metagenomics.</title>
        <authorList>
            <person name="Schulz F."/>
            <person name="Roux S."/>
            <person name="Paez-Espino D."/>
            <person name="Jungbluth S."/>
            <person name="Walsh D.A."/>
            <person name="Denef V.J."/>
            <person name="McMahon K.D."/>
            <person name="Konstantinidis K.T."/>
            <person name="Eloe-Fadrosh E.A."/>
            <person name="Kyrpides N.C."/>
            <person name="Woyke T."/>
        </authorList>
    </citation>
    <scope>NUCLEOTIDE SEQUENCE</scope>
    <source>
        <strain evidence="2">GVMAG-M-3300023184-62</strain>
    </source>
</reference>
<proteinExistence type="predicted"/>
<dbReference type="AlphaFoldDB" id="A0A6C0IBS1"/>
<name>A0A6C0IBS1_9ZZZZ</name>
<accession>A0A6C0IBS1</accession>
<sequence>MNGSAALYRGTFAAPGTVDSIVPIGQPQPYLNYERTMLSIDSIDRDSGVYTSANQYSLHLQTPFKNVIEIRLLSIEVPASFYIFSAAAGNTTLLIKEPGWSSFKSIVLPDGNYTLVELCDTLTGILQTVTGRATYVVSLNLNTLKITISNSDAVTFRIDTKTGALPQGVFWGLGYCLGFNKGIYATSTGTMTAPRIANINPYNYMILDLGDLNMVQEGTVMKGYFAKVPINVQNFNYIYLTPECCDYNVARFEPPLGKLEKINIKWRFHDGRLIDFNGFEHSFMLEVITGEARLKHPQINRI</sequence>
<dbReference type="InterPro" id="IPR045420">
    <property type="entry name" value="DUF5901"/>
</dbReference>